<protein>
    <submittedName>
        <fullName evidence="1">Uncharacterized protein</fullName>
    </submittedName>
</protein>
<organism evidence="1 2">
    <name type="scientific">Agarivorans albus MKT 106</name>
    <dbReference type="NCBI Taxonomy" id="1331007"/>
    <lineage>
        <taxon>Bacteria</taxon>
        <taxon>Pseudomonadati</taxon>
        <taxon>Pseudomonadota</taxon>
        <taxon>Gammaproteobacteria</taxon>
        <taxon>Alteromonadales</taxon>
        <taxon>Alteromonadaceae</taxon>
        <taxon>Agarivorans</taxon>
    </lineage>
</organism>
<dbReference type="STRING" id="1331007.AALB_2263"/>
<dbReference type="Proteomes" id="UP000014461">
    <property type="component" value="Unassembled WGS sequence"/>
</dbReference>
<sequence>MLAGSALSQADTLRLATHHLPPYQVVNGDALSGSMIDVMQCSLIELGQPYQVDVRPINRAFKELQAGLFDGVFVLNRTAERDQLAIASEPLIVTYRSLFSVQKIDTEVHSPEMKGLKIGVLHGSAMHRWLSKHEYPNIHTRYDYHILFELLQLERIDAIVAPHEIYAHEQSHGHVTRNIETRHLSQANLSSYFSAEWLEQRPDFLQRFNAALDVCR</sequence>
<keyword evidence="2" id="KW-1185">Reference proteome</keyword>
<dbReference type="PANTHER" id="PTHR38834">
    <property type="entry name" value="PERIPLASMIC SUBSTRATE BINDING PROTEIN FAMILY 3"/>
    <property type="match status" value="1"/>
</dbReference>
<dbReference type="SUPFAM" id="SSF53850">
    <property type="entry name" value="Periplasmic binding protein-like II"/>
    <property type="match status" value="1"/>
</dbReference>
<dbReference type="Gene3D" id="3.40.190.10">
    <property type="entry name" value="Periplasmic binding protein-like II"/>
    <property type="match status" value="2"/>
</dbReference>
<evidence type="ECO:0000313" key="2">
    <source>
        <dbReference type="Proteomes" id="UP000014461"/>
    </source>
</evidence>
<proteinExistence type="predicted"/>
<name>R9PLN3_AGAAL</name>
<reference evidence="1" key="1">
    <citation type="journal article" date="2013" name="Genome Announc.">
        <title>Draft Genome Sequence of Agarivorans albus Strain MKT 106T, an Agarolytic Marine Bacterium.</title>
        <authorList>
            <person name="Yasuike M."/>
            <person name="Nakamura Y."/>
            <person name="Kai W."/>
            <person name="Fujiwara A."/>
            <person name="Fukui Y."/>
            <person name="Satomi M."/>
            <person name="Sano M."/>
        </authorList>
    </citation>
    <scope>NUCLEOTIDE SEQUENCE [LARGE SCALE GENOMIC DNA]</scope>
</reference>
<dbReference type="AlphaFoldDB" id="R9PLN3"/>
<accession>R9PLN3</accession>
<comment type="caution">
    <text evidence="1">The sequence shown here is derived from an EMBL/GenBank/DDBJ whole genome shotgun (WGS) entry which is preliminary data.</text>
</comment>
<evidence type="ECO:0000313" key="1">
    <source>
        <dbReference type="EMBL" id="GAD02183.1"/>
    </source>
</evidence>
<dbReference type="EMBL" id="BARX01000014">
    <property type="protein sequence ID" value="GAD02183.1"/>
    <property type="molecule type" value="Genomic_DNA"/>
</dbReference>
<gene>
    <name evidence="1" type="ORF">AALB_2263</name>
</gene>
<dbReference type="PANTHER" id="PTHR38834:SF3">
    <property type="entry name" value="SOLUTE-BINDING PROTEIN FAMILY 3_N-TERMINAL DOMAIN-CONTAINING PROTEIN"/>
    <property type="match status" value="1"/>
</dbReference>